<organism evidence="1 2">
    <name type="scientific">Gimesia maris</name>
    <dbReference type="NCBI Taxonomy" id="122"/>
    <lineage>
        <taxon>Bacteria</taxon>
        <taxon>Pseudomonadati</taxon>
        <taxon>Planctomycetota</taxon>
        <taxon>Planctomycetia</taxon>
        <taxon>Planctomycetales</taxon>
        <taxon>Planctomycetaceae</taxon>
        <taxon>Gimesia</taxon>
    </lineage>
</organism>
<proteinExistence type="predicted"/>
<reference evidence="1 2" key="1">
    <citation type="submission" date="2019-08" db="EMBL/GenBank/DDBJ databases">
        <title>Deep-cultivation of Planctomycetes and their phenomic and genomic characterization uncovers novel biology.</title>
        <authorList>
            <person name="Wiegand S."/>
            <person name="Jogler M."/>
            <person name="Boedeker C."/>
            <person name="Pinto D."/>
            <person name="Vollmers J."/>
            <person name="Rivas-Marin E."/>
            <person name="Kohn T."/>
            <person name="Peeters S.H."/>
            <person name="Heuer A."/>
            <person name="Rast P."/>
            <person name="Oberbeckmann S."/>
            <person name="Bunk B."/>
            <person name="Jeske O."/>
            <person name="Meyerdierks A."/>
            <person name="Storesund J.E."/>
            <person name="Kallscheuer N."/>
            <person name="Luecker S."/>
            <person name="Lage O.M."/>
            <person name="Pohl T."/>
            <person name="Merkel B.J."/>
            <person name="Hornburger P."/>
            <person name="Mueller R.-W."/>
            <person name="Bruemmer F."/>
            <person name="Labrenz M."/>
            <person name="Spormann A.M."/>
            <person name="Op den Camp H."/>
            <person name="Overmann J."/>
            <person name="Amann R."/>
            <person name="Jetten M.S.M."/>
            <person name="Mascher T."/>
            <person name="Medema M.H."/>
            <person name="Devos D.P."/>
            <person name="Kaster A.-K."/>
            <person name="Ovreas L."/>
            <person name="Rohde M."/>
            <person name="Galperin M.Y."/>
            <person name="Jogler C."/>
        </authorList>
    </citation>
    <scope>NUCLEOTIDE SEQUENCE [LARGE SCALE GENOMIC DNA]</scope>
    <source>
        <strain evidence="1 2">DSM 8797</strain>
    </source>
</reference>
<evidence type="ECO:0000313" key="1">
    <source>
        <dbReference type="EMBL" id="QEG18177.1"/>
    </source>
</evidence>
<evidence type="ECO:0000313" key="2">
    <source>
        <dbReference type="Proteomes" id="UP000322887"/>
    </source>
</evidence>
<dbReference type="EMBL" id="CP042910">
    <property type="protein sequence ID" value="QEG18177.1"/>
    <property type="molecule type" value="Genomic_DNA"/>
</dbReference>
<gene>
    <name evidence="1" type="ORF">GmarT_40620</name>
</gene>
<accession>A0ABX5YRM5</accession>
<protein>
    <submittedName>
        <fullName evidence="1">Uncharacterized protein</fullName>
    </submittedName>
</protein>
<dbReference type="Proteomes" id="UP000322887">
    <property type="component" value="Chromosome"/>
</dbReference>
<sequence>MERLDENETLLCLFGGDEKNVVPMCGFSPGAWAGQELMLQNLWRYGLTGADMGAMLGRSVSTGARCAGDPQRMYEQPLAKMVQKQETFIVQVLSVVRGDQLQKYWTTRATHL</sequence>
<keyword evidence="2" id="KW-1185">Reference proteome</keyword>
<name>A0ABX5YRM5_9PLAN</name>